<evidence type="ECO:0000256" key="7">
    <source>
        <dbReference type="ARBA" id="ARBA00023157"/>
    </source>
</evidence>
<dbReference type="STRING" id="947166.A0A1D1V763"/>
<feature type="transmembrane region" description="Helical" evidence="11">
    <location>
        <begin position="51"/>
        <end position="72"/>
    </location>
</feature>
<dbReference type="GO" id="GO:0005886">
    <property type="term" value="C:plasma membrane"/>
    <property type="evidence" value="ECO:0007669"/>
    <property type="project" value="UniProtKB-SubCell"/>
</dbReference>
<dbReference type="AlphaFoldDB" id="A0A1D1V763"/>
<evidence type="ECO:0000256" key="9">
    <source>
        <dbReference type="ARBA" id="ARBA00023224"/>
    </source>
</evidence>
<feature type="domain" description="G-protein coupled receptors family 1 profile" evidence="12">
    <location>
        <begin position="63"/>
        <end position="144"/>
    </location>
</feature>
<dbReference type="PANTHER" id="PTHR24248:SF125">
    <property type="entry name" value="DOPAMINE D2-LIKE RECEPTOR"/>
    <property type="match status" value="1"/>
</dbReference>
<dbReference type="PANTHER" id="PTHR24248">
    <property type="entry name" value="ADRENERGIC RECEPTOR-RELATED G-PROTEIN COUPLED RECEPTOR"/>
    <property type="match status" value="1"/>
</dbReference>
<keyword evidence="5" id="KW-0297">G-protein coupled receptor</keyword>
<evidence type="ECO:0000256" key="3">
    <source>
        <dbReference type="ARBA" id="ARBA00022692"/>
    </source>
</evidence>
<evidence type="ECO:0000259" key="12">
    <source>
        <dbReference type="PROSITE" id="PS50262"/>
    </source>
</evidence>
<organism evidence="13 14">
    <name type="scientific">Ramazzottius varieornatus</name>
    <name type="common">Water bear</name>
    <name type="synonym">Tardigrade</name>
    <dbReference type="NCBI Taxonomy" id="947166"/>
    <lineage>
        <taxon>Eukaryota</taxon>
        <taxon>Metazoa</taxon>
        <taxon>Ecdysozoa</taxon>
        <taxon>Tardigrada</taxon>
        <taxon>Eutardigrada</taxon>
        <taxon>Parachela</taxon>
        <taxon>Hypsibioidea</taxon>
        <taxon>Ramazzottiidae</taxon>
        <taxon>Ramazzottius</taxon>
    </lineage>
</organism>
<proteinExistence type="predicted"/>
<name>A0A1D1V763_RAMVA</name>
<dbReference type="InterPro" id="IPR017452">
    <property type="entry name" value="GPCR_Rhodpsn_7TM"/>
</dbReference>
<evidence type="ECO:0000256" key="1">
    <source>
        <dbReference type="ARBA" id="ARBA00004651"/>
    </source>
</evidence>
<evidence type="ECO:0000313" key="14">
    <source>
        <dbReference type="Proteomes" id="UP000186922"/>
    </source>
</evidence>
<dbReference type="SUPFAM" id="SSF81321">
    <property type="entry name" value="Family A G protein-coupled receptor-like"/>
    <property type="match status" value="1"/>
</dbReference>
<feature type="transmembrane region" description="Helical" evidence="11">
    <location>
        <begin position="120"/>
        <end position="142"/>
    </location>
</feature>
<dbReference type="GO" id="GO:0004930">
    <property type="term" value="F:G protein-coupled receptor activity"/>
    <property type="evidence" value="ECO:0007669"/>
    <property type="project" value="UniProtKB-KW"/>
</dbReference>
<reference evidence="13 14" key="1">
    <citation type="journal article" date="2016" name="Nat. Commun.">
        <title>Extremotolerant tardigrade genome and improved radiotolerance of human cultured cells by tardigrade-unique protein.</title>
        <authorList>
            <person name="Hashimoto T."/>
            <person name="Horikawa D.D."/>
            <person name="Saito Y."/>
            <person name="Kuwahara H."/>
            <person name="Kozuka-Hata H."/>
            <person name="Shin-I T."/>
            <person name="Minakuchi Y."/>
            <person name="Ohishi K."/>
            <person name="Motoyama A."/>
            <person name="Aizu T."/>
            <person name="Enomoto A."/>
            <person name="Kondo K."/>
            <person name="Tanaka S."/>
            <person name="Hara Y."/>
            <person name="Koshikawa S."/>
            <person name="Sagara H."/>
            <person name="Miura T."/>
            <person name="Yokobori S."/>
            <person name="Miyagawa K."/>
            <person name="Suzuki Y."/>
            <person name="Kubo T."/>
            <person name="Oyama M."/>
            <person name="Kohara Y."/>
            <person name="Fujiyama A."/>
            <person name="Arakawa K."/>
            <person name="Katayama T."/>
            <person name="Toyoda A."/>
            <person name="Kunieda T."/>
        </authorList>
    </citation>
    <scope>NUCLEOTIDE SEQUENCE [LARGE SCALE GENOMIC DNA]</scope>
    <source>
        <strain evidence="13 14">YOKOZUNA-1</strain>
    </source>
</reference>
<protein>
    <recommendedName>
        <fullName evidence="12">G-protein coupled receptors family 1 profile domain-containing protein</fullName>
    </recommendedName>
</protein>
<dbReference type="InterPro" id="IPR000276">
    <property type="entry name" value="GPCR_Rhodpsn"/>
</dbReference>
<evidence type="ECO:0000256" key="11">
    <source>
        <dbReference type="SAM" id="Phobius"/>
    </source>
</evidence>
<feature type="region of interest" description="Disordered" evidence="10">
    <location>
        <begin position="1"/>
        <end position="22"/>
    </location>
</feature>
<evidence type="ECO:0000313" key="13">
    <source>
        <dbReference type="EMBL" id="GAU94673.1"/>
    </source>
</evidence>
<keyword evidence="14" id="KW-1185">Reference proteome</keyword>
<keyword evidence="9" id="KW-0807">Transducer</keyword>
<dbReference type="Pfam" id="PF00001">
    <property type="entry name" value="7tm_1"/>
    <property type="match status" value="1"/>
</dbReference>
<dbReference type="EMBL" id="BDGG01000002">
    <property type="protein sequence ID" value="GAU94673.1"/>
    <property type="molecule type" value="Genomic_DNA"/>
</dbReference>
<keyword evidence="8" id="KW-0675">Receptor</keyword>
<dbReference type="OrthoDB" id="5955450at2759"/>
<evidence type="ECO:0000256" key="10">
    <source>
        <dbReference type="SAM" id="MobiDB-lite"/>
    </source>
</evidence>
<evidence type="ECO:0000256" key="8">
    <source>
        <dbReference type="ARBA" id="ARBA00023170"/>
    </source>
</evidence>
<feature type="transmembrane region" description="Helical" evidence="11">
    <location>
        <begin position="79"/>
        <end position="100"/>
    </location>
</feature>
<keyword evidence="2" id="KW-1003">Cell membrane</keyword>
<keyword evidence="7" id="KW-1015">Disulfide bond</keyword>
<keyword evidence="3 11" id="KW-0812">Transmembrane</keyword>
<dbReference type="PROSITE" id="PS50262">
    <property type="entry name" value="G_PROTEIN_RECEP_F1_2"/>
    <property type="match status" value="1"/>
</dbReference>
<dbReference type="Gene3D" id="1.20.1070.10">
    <property type="entry name" value="Rhodopsin 7-helix transmembrane proteins"/>
    <property type="match status" value="1"/>
</dbReference>
<dbReference type="PRINTS" id="PR00237">
    <property type="entry name" value="GPCRRHODOPSN"/>
</dbReference>
<keyword evidence="4 11" id="KW-1133">Transmembrane helix</keyword>
<accession>A0A1D1V763</accession>
<feature type="compositionally biased region" description="Low complexity" evidence="10">
    <location>
        <begin position="1"/>
        <end position="15"/>
    </location>
</feature>
<evidence type="ECO:0000256" key="4">
    <source>
        <dbReference type="ARBA" id="ARBA00022989"/>
    </source>
</evidence>
<evidence type="ECO:0000256" key="5">
    <source>
        <dbReference type="ARBA" id="ARBA00023040"/>
    </source>
</evidence>
<dbReference type="Proteomes" id="UP000186922">
    <property type="component" value="Unassembled WGS sequence"/>
</dbReference>
<comment type="caution">
    <text evidence="13">The sequence shown here is derived from an EMBL/GenBank/DDBJ whole genome shotgun (WGS) entry which is preliminary data.</text>
</comment>
<gene>
    <name evidence="13" type="primary">RvY_06401-1</name>
    <name evidence="13" type="synonym">RvY_06401.1</name>
    <name evidence="13" type="ORF">RvY_06401</name>
</gene>
<evidence type="ECO:0000256" key="6">
    <source>
        <dbReference type="ARBA" id="ARBA00023136"/>
    </source>
</evidence>
<comment type="subcellular location">
    <subcellularLocation>
        <location evidence="1">Cell membrane</location>
        <topology evidence="1">Multi-pass membrane protein</topology>
    </subcellularLocation>
</comment>
<keyword evidence="6 11" id="KW-0472">Membrane</keyword>
<sequence>MDLAAAPLADTTAAIPPSPNNPMPHNSTLMLNGSGPITIYMSTTEAVIASVLWSLIILCAIVGNVMVIFAIFKSPALYIVQNFLLVSLAVADILVAVLVMPFSLTSTLMGQWIFGRGFCLFHVTCDVLLCTASILHLVAIALDR</sequence>
<evidence type="ECO:0000256" key="2">
    <source>
        <dbReference type="ARBA" id="ARBA00022475"/>
    </source>
</evidence>